<name>A0A1M7IL61_RUMFL</name>
<dbReference type="Pfam" id="PF11187">
    <property type="entry name" value="Mbeg1-like"/>
    <property type="match status" value="1"/>
</dbReference>
<gene>
    <name evidence="1" type="ORF">SAMN04487860_104186</name>
</gene>
<dbReference type="InterPro" id="IPR029058">
    <property type="entry name" value="AB_hydrolase_fold"/>
</dbReference>
<evidence type="ECO:0000313" key="1">
    <source>
        <dbReference type="EMBL" id="SHM41451.1"/>
    </source>
</evidence>
<dbReference type="Proteomes" id="UP000184394">
    <property type="component" value="Unassembled WGS sequence"/>
</dbReference>
<dbReference type="AlphaFoldDB" id="A0A1M7IL61"/>
<dbReference type="InterPro" id="IPR024499">
    <property type="entry name" value="Mbeg1-like"/>
</dbReference>
<dbReference type="EMBL" id="FRCT01000004">
    <property type="protein sequence ID" value="SHM41451.1"/>
    <property type="molecule type" value="Genomic_DNA"/>
</dbReference>
<sequence length="366" mass="41355">MTGGTFLANILDYLDWRGDVSFSADPFNEIDGLVLSQFCYVPLEGVVSESFSETITIPEAYKIYDPEKIDKKLRIITFEQDNMLFRKLAESRRYRGTLLCGYVSMVEHSADLQFSALTYRLPDGSDFIAFRGTDGTVVGWKEDFNLSFMQQTSGQQQAVCYVDKAYSGADVVRLGGHSKGGNFAIYSSMFCEENIRRCIKDIYSYDGPGFRDEIIDSDAYKMMLPFIRCYIPQVSIVGMLLGSSSEPKIVKNSAIGLGQHFSYSWELRRNRFVLKDKLKKSGDVINKAISGLLDEFSDTERQIFTDSLFEVLNSTDKDTLKEINKLRLYPALIKAYSKLRPEQQAIMKGAIKKIAKDGTGAIFKPQ</sequence>
<evidence type="ECO:0008006" key="3">
    <source>
        <dbReference type="Google" id="ProtNLM"/>
    </source>
</evidence>
<protein>
    <recommendedName>
        <fullName evidence="3">DUF2974 domain-containing protein</fullName>
    </recommendedName>
</protein>
<organism evidence="1 2">
    <name type="scientific">Ruminococcus flavefaciens</name>
    <dbReference type="NCBI Taxonomy" id="1265"/>
    <lineage>
        <taxon>Bacteria</taxon>
        <taxon>Bacillati</taxon>
        <taxon>Bacillota</taxon>
        <taxon>Clostridia</taxon>
        <taxon>Eubacteriales</taxon>
        <taxon>Oscillospiraceae</taxon>
        <taxon>Ruminococcus</taxon>
    </lineage>
</organism>
<proteinExistence type="predicted"/>
<dbReference type="OrthoDB" id="9769481at2"/>
<dbReference type="RefSeq" id="WP_081373404.1">
    <property type="nucleotide sequence ID" value="NZ_FRCT01000004.1"/>
</dbReference>
<evidence type="ECO:0000313" key="2">
    <source>
        <dbReference type="Proteomes" id="UP000184394"/>
    </source>
</evidence>
<dbReference type="SUPFAM" id="SSF53474">
    <property type="entry name" value="alpha/beta-Hydrolases"/>
    <property type="match status" value="1"/>
</dbReference>
<accession>A0A1M7IL61</accession>
<reference evidence="1 2" key="1">
    <citation type="submission" date="2016-11" db="EMBL/GenBank/DDBJ databases">
        <authorList>
            <person name="Jaros S."/>
            <person name="Januszkiewicz K."/>
            <person name="Wedrychowicz H."/>
        </authorList>
    </citation>
    <scope>NUCLEOTIDE SEQUENCE [LARGE SCALE GENOMIC DNA]</scope>
    <source>
        <strain evidence="1 2">Y1</strain>
    </source>
</reference>